<dbReference type="GO" id="GO:0005829">
    <property type="term" value="C:cytosol"/>
    <property type="evidence" value="ECO:0007669"/>
    <property type="project" value="TreeGrafter"/>
</dbReference>
<comment type="function">
    <text evidence="1 4">Catalyzes the insertion of molybdate into adenylated molybdopterin with the concomitant release of AMP.</text>
</comment>
<dbReference type="PANTHER" id="PTHR10192">
    <property type="entry name" value="MOLYBDOPTERIN BIOSYNTHESIS PROTEIN"/>
    <property type="match status" value="1"/>
</dbReference>
<dbReference type="Gene3D" id="3.40.980.10">
    <property type="entry name" value="MoaB/Mog-like domain"/>
    <property type="match status" value="1"/>
</dbReference>
<evidence type="ECO:0000256" key="2">
    <source>
        <dbReference type="ARBA" id="ARBA00010763"/>
    </source>
</evidence>
<dbReference type="RefSeq" id="WP_014436861.1">
    <property type="nucleotide sequence ID" value="NC_017080.1"/>
</dbReference>
<feature type="domain" description="MoaB/Mog" evidence="5">
    <location>
        <begin position="193"/>
        <end position="334"/>
    </location>
</feature>
<dbReference type="GO" id="GO:0061599">
    <property type="term" value="F:molybdopterin molybdotransferase activity"/>
    <property type="evidence" value="ECO:0007669"/>
    <property type="project" value="UniProtKB-UniRule"/>
</dbReference>
<reference evidence="6 7" key="1">
    <citation type="submission" date="2012-02" db="EMBL/GenBank/DDBJ databases">
        <title>Complete genome sequence of Phycisphaera mikurensis NBRC 102666.</title>
        <authorList>
            <person name="Ankai A."/>
            <person name="Hosoyama A."/>
            <person name="Terui Y."/>
            <person name="Sekine M."/>
            <person name="Fukai R."/>
            <person name="Kato Y."/>
            <person name="Nakamura S."/>
            <person name="Yamada-Narita S."/>
            <person name="Kawakoshi A."/>
            <person name="Fukunaga Y."/>
            <person name="Yamazaki S."/>
            <person name="Fujita N."/>
        </authorList>
    </citation>
    <scope>NUCLEOTIDE SEQUENCE [LARGE SCALE GENOMIC DNA]</scope>
    <source>
        <strain evidence="7">NBRC 102666 / KCTC 22515 / FYK2301M01</strain>
    </source>
</reference>
<dbReference type="EC" id="2.10.1.1" evidence="4"/>
<dbReference type="CDD" id="cd00887">
    <property type="entry name" value="MoeA"/>
    <property type="match status" value="1"/>
</dbReference>
<sequence>MSPGRLLSMVSPEEAAAAVCDRLAAVGSERVAHAQLPGRVLAGPATADRDSPPADVSAMDGYALRAADAPPPGGDAWLPVAGEVRIGEAPPPLPTGAALRVFTGGAVPAGADAVVPRELLEEEAEPGGGRGGRIRWLAGSPAPVVGRHIRRRGENARAGDVVLPVGVEATPAVVATLAAFGAAPPVRRRVRVAIRVTGDELHAADAAVLPPLGIRDGNGPVMAAFVAGLPWAEVVSIERVPDDRDATTLSIASALEASDAVLLSGGVSMGDHDHVPAACVAAGCTPVYHRLAMRPGKPNFGAAGPAGQAVLGLPGNPVSVLAGLRVLTLPALRRLAGFAAPQPPRLRVAVAPDDAKTLPLWHYRPARIGFDGRAHPLAHRGSGDVAGPAAMHGFVEIPPGEAAEARPRRWFA</sequence>
<dbReference type="STRING" id="1142394.PSMK_14840"/>
<proteinExistence type="inferred from homology"/>
<dbReference type="Pfam" id="PF03453">
    <property type="entry name" value="MoeA_N"/>
    <property type="match status" value="1"/>
</dbReference>
<keyword evidence="4 6" id="KW-0808">Transferase</keyword>
<dbReference type="PANTHER" id="PTHR10192:SF5">
    <property type="entry name" value="GEPHYRIN"/>
    <property type="match status" value="1"/>
</dbReference>
<comment type="catalytic activity">
    <reaction evidence="3">
        <text>adenylyl-molybdopterin + molybdate = Mo-molybdopterin + AMP + H(+)</text>
        <dbReference type="Rhea" id="RHEA:35047"/>
        <dbReference type="ChEBI" id="CHEBI:15378"/>
        <dbReference type="ChEBI" id="CHEBI:36264"/>
        <dbReference type="ChEBI" id="CHEBI:62727"/>
        <dbReference type="ChEBI" id="CHEBI:71302"/>
        <dbReference type="ChEBI" id="CHEBI:456215"/>
        <dbReference type="EC" id="2.10.1.1"/>
    </reaction>
</comment>
<dbReference type="Pfam" id="PF00994">
    <property type="entry name" value="MoCF_biosynth"/>
    <property type="match status" value="1"/>
</dbReference>
<evidence type="ECO:0000256" key="4">
    <source>
        <dbReference type="RuleBase" id="RU365090"/>
    </source>
</evidence>
<dbReference type="UniPathway" id="UPA00344"/>
<comment type="pathway">
    <text evidence="4">Cofactor biosynthesis; molybdopterin biosynthesis.</text>
</comment>
<keyword evidence="4" id="KW-0479">Metal-binding</keyword>
<dbReference type="InterPro" id="IPR036425">
    <property type="entry name" value="MoaB/Mog-like_dom_sf"/>
</dbReference>
<comment type="similarity">
    <text evidence="2 4">Belongs to the MoeA family.</text>
</comment>
<name>I0IEF5_PHYMF</name>
<dbReference type="InterPro" id="IPR001453">
    <property type="entry name" value="MoaB/Mog_dom"/>
</dbReference>
<protein>
    <recommendedName>
        <fullName evidence="4">Molybdopterin molybdenumtransferase</fullName>
        <ecNumber evidence="4">2.10.1.1</ecNumber>
    </recommendedName>
</protein>
<organism evidence="6 7">
    <name type="scientific">Phycisphaera mikurensis (strain NBRC 102666 / KCTC 22515 / FYK2301M01)</name>
    <dbReference type="NCBI Taxonomy" id="1142394"/>
    <lineage>
        <taxon>Bacteria</taxon>
        <taxon>Pseudomonadati</taxon>
        <taxon>Planctomycetota</taxon>
        <taxon>Phycisphaerae</taxon>
        <taxon>Phycisphaerales</taxon>
        <taxon>Phycisphaeraceae</taxon>
        <taxon>Phycisphaera</taxon>
    </lineage>
</organism>
<evidence type="ECO:0000256" key="3">
    <source>
        <dbReference type="ARBA" id="ARBA00047317"/>
    </source>
</evidence>
<comment type="cofactor">
    <cofactor evidence="4">
        <name>Mg(2+)</name>
        <dbReference type="ChEBI" id="CHEBI:18420"/>
    </cofactor>
</comment>
<keyword evidence="4" id="KW-0500">Molybdenum</keyword>
<dbReference type="SUPFAM" id="SSF63882">
    <property type="entry name" value="MoeA N-terminal region -like"/>
    <property type="match status" value="1"/>
</dbReference>
<evidence type="ECO:0000313" key="6">
    <source>
        <dbReference type="EMBL" id="BAM03643.1"/>
    </source>
</evidence>
<keyword evidence="4" id="KW-0501">Molybdenum cofactor biosynthesis</keyword>
<dbReference type="eggNOG" id="COG0303">
    <property type="taxonomic scope" value="Bacteria"/>
</dbReference>
<dbReference type="Proteomes" id="UP000007881">
    <property type="component" value="Chromosome"/>
</dbReference>
<accession>I0IEF5</accession>
<gene>
    <name evidence="6" type="primary">moeA</name>
    <name evidence="6" type="ordered locus">PSMK_14840</name>
</gene>
<keyword evidence="4" id="KW-0460">Magnesium</keyword>
<dbReference type="InterPro" id="IPR038987">
    <property type="entry name" value="MoeA-like"/>
</dbReference>
<dbReference type="OrthoDB" id="9804758at2"/>
<dbReference type="AlphaFoldDB" id="I0IEF5"/>
<dbReference type="EMBL" id="AP012338">
    <property type="protein sequence ID" value="BAM03643.1"/>
    <property type="molecule type" value="Genomic_DNA"/>
</dbReference>
<dbReference type="InterPro" id="IPR005110">
    <property type="entry name" value="MoeA_linker/N"/>
</dbReference>
<dbReference type="GO" id="GO:0006777">
    <property type="term" value="P:Mo-molybdopterin cofactor biosynthetic process"/>
    <property type="evidence" value="ECO:0007669"/>
    <property type="project" value="UniProtKB-UniRule"/>
</dbReference>
<evidence type="ECO:0000256" key="1">
    <source>
        <dbReference type="ARBA" id="ARBA00002901"/>
    </source>
</evidence>
<dbReference type="Gene3D" id="3.90.105.10">
    <property type="entry name" value="Molybdopterin biosynthesis moea protein, domain 2"/>
    <property type="match status" value="1"/>
</dbReference>
<dbReference type="SMART" id="SM00852">
    <property type="entry name" value="MoCF_biosynth"/>
    <property type="match status" value="1"/>
</dbReference>
<dbReference type="InterPro" id="IPR036688">
    <property type="entry name" value="MoeA_C_domain_IV_sf"/>
</dbReference>
<evidence type="ECO:0000259" key="5">
    <source>
        <dbReference type="SMART" id="SM00852"/>
    </source>
</evidence>
<dbReference type="KEGG" id="phm:PSMK_14840"/>
<dbReference type="Gene3D" id="2.40.340.10">
    <property type="entry name" value="MoeA, C-terminal, domain IV"/>
    <property type="match status" value="1"/>
</dbReference>
<keyword evidence="7" id="KW-1185">Reference proteome</keyword>
<dbReference type="GO" id="GO:0046872">
    <property type="term" value="F:metal ion binding"/>
    <property type="evidence" value="ECO:0007669"/>
    <property type="project" value="UniProtKB-UniRule"/>
</dbReference>
<evidence type="ECO:0000313" key="7">
    <source>
        <dbReference type="Proteomes" id="UP000007881"/>
    </source>
</evidence>
<dbReference type="SUPFAM" id="SSF53218">
    <property type="entry name" value="Molybdenum cofactor biosynthesis proteins"/>
    <property type="match status" value="1"/>
</dbReference>
<dbReference type="Gene3D" id="2.170.190.11">
    <property type="entry name" value="Molybdopterin biosynthesis moea protein, domain 3"/>
    <property type="match status" value="1"/>
</dbReference>
<dbReference type="HOGENOM" id="CLU_010186_7_0_0"/>
<dbReference type="InterPro" id="IPR036135">
    <property type="entry name" value="MoeA_linker/N_sf"/>
</dbReference>